<evidence type="ECO:0000256" key="1">
    <source>
        <dbReference type="SAM" id="MobiDB-lite"/>
    </source>
</evidence>
<dbReference type="Proteomes" id="UP001195769">
    <property type="component" value="Unassembled WGS sequence"/>
</dbReference>
<dbReference type="EMBL" id="JABBWK010000079">
    <property type="protein sequence ID" value="KAG1894532.1"/>
    <property type="molecule type" value="Genomic_DNA"/>
</dbReference>
<dbReference type="AlphaFoldDB" id="A0AAD4DVC1"/>
<protein>
    <recommendedName>
        <fullName evidence="4">JmjC domain-containing protein</fullName>
    </recommendedName>
</protein>
<evidence type="ECO:0008006" key="4">
    <source>
        <dbReference type="Google" id="ProtNLM"/>
    </source>
</evidence>
<proteinExistence type="predicted"/>
<keyword evidence="3" id="KW-1185">Reference proteome</keyword>
<accession>A0AAD4DVC1</accession>
<dbReference type="RefSeq" id="XP_041220108.1">
    <property type="nucleotide sequence ID" value="XM_041368088.1"/>
</dbReference>
<evidence type="ECO:0000313" key="3">
    <source>
        <dbReference type="Proteomes" id="UP001195769"/>
    </source>
</evidence>
<name>A0AAD4DVC1_9AGAM</name>
<feature type="compositionally biased region" description="Low complexity" evidence="1">
    <location>
        <begin position="74"/>
        <end position="89"/>
    </location>
</feature>
<comment type="caution">
    <text evidence="2">The sequence shown here is derived from an EMBL/GenBank/DDBJ whole genome shotgun (WGS) entry which is preliminary data.</text>
</comment>
<evidence type="ECO:0000313" key="2">
    <source>
        <dbReference type="EMBL" id="KAG1894532.1"/>
    </source>
</evidence>
<feature type="region of interest" description="Disordered" evidence="1">
    <location>
        <begin position="1"/>
        <end position="144"/>
    </location>
</feature>
<dbReference type="Gene3D" id="2.60.120.650">
    <property type="entry name" value="Cupin"/>
    <property type="match status" value="1"/>
</dbReference>
<dbReference type="SUPFAM" id="SSF51197">
    <property type="entry name" value="Clavaminate synthase-like"/>
    <property type="match status" value="1"/>
</dbReference>
<organism evidence="2 3">
    <name type="scientific">Suillus fuscotomentosus</name>
    <dbReference type="NCBI Taxonomy" id="1912939"/>
    <lineage>
        <taxon>Eukaryota</taxon>
        <taxon>Fungi</taxon>
        <taxon>Dikarya</taxon>
        <taxon>Basidiomycota</taxon>
        <taxon>Agaricomycotina</taxon>
        <taxon>Agaricomycetes</taxon>
        <taxon>Agaricomycetidae</taxon>
        <taxon>Boletales</taxon>
        <taxon>Suillineae</taxon>
        <taxon>Suillaceae</taxon>
        <taxon>Suillus</taxon>
    </lineage>
</organism>
<reference evidence="2" key="1">
    <citation type="journal article" date="2020" name="New Phytol.">
        <title>Comparative genomics reveals dynamic genome evolution in host specialist ectomycorrhizal fungi.</title>
        <authorList>
            <person name="Lofgren L.A."/>
            <person name="Nguyen N.H."/>
            <person name="Vilgalys R."/>
            <person name="Ruytinx J."/>
            <person name="Liao H.L."/>
            <person name="Branco S."/>
            <person name="Kuo A."/>
            <person name="LaButti K."/>
            <person name="Lipzen A."/>
            <person name="Andreopoulos W."/>
            <person name="Pangilinan J."/>
            <person name="Riley R."/>
            <person name="Hundley H."/>
            <person name="Na H."/>
            <person name="Barry K."/>
            <person name="Grigoriev I.V."/>
            <person name="Stajich J.E."/>
            <person name="Kennedy P.G."/>
        </authorList>
    </citation>
    <scope>NUCLEOTIDE SEQUENCE</scope>
    <source>
        <strain evidence="2">FC203</strain>
    </source>
</reference>
<sequence length="648" mass="72771">MQNQTAAPSLTKAAETKRTWRQFKKQDPAEAERLRLQQNEHKRISRARQKLARQGLKQPSPRRLRAVTPDADPSHSQGAGSSSGNAAGSEEPPAKRHRAAICNEGPVHLAPRSSSDVAPDTGGPPDISEGQSVAGPSDLAPDHATLLVSPPAQSRLFSHISVATDPPPLTCDVEVMTEFPYTDPSHSQNDPTVPSTLLIPPINAKDLATDIIGVKVSAHSETVKWSSGFTTVLPCIWKDGSNICQEDADTVRYFSELPESDPERSLYVVHINHSDWISRTAELRDVISQTLREGKCIVIRAVERPQVAPLDLDYLEDQGFSQFMRVSIHDVEKRTKDYTHPQVDGTIEDFLRNLHNQNCIQFILDLPQLDHGIVHGWNQTTTDYPIQDLVHPDNFLLNGWSLLHQPAVLTNFHHDSDGGVTFVQSVLGKKKWIPAFPRNPNISRTKFTELSLLLTNLLANRTEIEANWYMEVVTLQEGDLFIQPPGQYHAAYTPTESFAKGAHCLNLEFLHHSELSRYIDAKKGHFLTNQVHEHSLETLERMVIYLPRASCRTKLFTRPLIALCTMVIDSHKYVAVGANKKKTLRNTTKPALVISRAIIKYFWKDVETAISVYRFGLDKRRRSQSLMHPGDLIDRKELAICLKPFTEF</sequence>
<feature type="compositionally biased region" description="Basic and acidic residues" evidence="1">
    <location>
        <begin position="14"/>
        <end position="42"/>
    </location>
</feature>
<dbReference type="GeneID" id="64662386"/>
<gene>
    <name evidence="2" type="ORF">F5891DRAFT_1195227</name>
</gene>